<proteinExistence type="predicted"/>
<reference evidence="1 2" key="1">
    <citation type="submission" date="2016-10" db="EMBL/GenBank/DDBJ databases">
        <authorList>
            <person name="de Groot N.N."/>
        </authorList>
    </citation>
    <scope>NUCLEOTIDE SEQUENCE [LARGE SCALE GENOMIC DNA]</scope>
    <source>
        <strain evidence="1 2">CPCC 202699</strain>
    </source>
</reference>
<dbReference type="Pfam" id="PF13830">
    <property type="entry name" value="DUF4192"/>
    <property type="match status" value="1"/>
</dbReference>
<keyword evidence="2" id="KW-1185">Reference proteome</keyword>
<dbReference type="STRING" id="589385.SAMN05421504_10968"/>
<evidence type="ECO:0000313" key="2">
    <source>
        <dbReference type="Proteomes" id="UP000199515"/>
    </source>
</evidence>
<dbReference type="AlphaFoldDB" id="A0A1H3Q3F1"/>
<gene>
    <name evidence="1" type="ORF">SAMN05421504_10968</name>
</gene>
<dbReference type="OrthoDB" id="3264463at2"/>
<sequence>MVTSAIPHPTRPVIRLKDPGTMLAALPYLLGFRPEDSVILIGHRAPRPERVGLVLRADLPPPEHHADQAAQLAATLASSGDAGATIIVVGSHPAVPPGAGPPHAELAEMLRDELFAAGLAVFHALWVSDISSGAPWQCYADADCGGLLPEIESTVAAATVTASGKVTHRSRAALRRLLDPPDLAAIERRRALLAEPPEYEDLTADPTERGCAVVRAGLLLADQRDLCLDDPQVVSLARALADPNVRDACLTTAVSPGSRTAKAAERLWLALVQALPSPDFVDAACLLAYAAYVRGDGAFARMAVERVRATVRGCGLADLMQIALDHAYPPDQMALLGRLDGFPDLSLPEDEP</sequence>
<dbReference type="RefSeq" id="WP_091296203.1">
    <property type="nucleotide sequence ID" value="NZ_FNON01000009.1"/>
</dbReference>
<name>A0A1H3Q3F1_9PSEU</name>
<accession>A0A1H3Q3F1</accession>
<dbReference type="InterPro" id="IPR025447">
    <property type="entry name" value="DUF4192"/>
</dbReference>
<protein>
    <recommendedName>
        <fullName evidence="3">DUF4192 domain-containing protein</fullName>
    </recommendedName>
</protein>
<organism evidence="1 2">
    <name type="scientific">Amycolatopsis xylanica</name>
    <dbReference type="NCBI Taxonomy" id="589385"/>
    <lineage>
        <taxon>Bacteria</taxon>
        <taxon>Bacillati</taxon>
        <taxon>Actinomycetota</taxon>
        <taxon>Actinomycetes</taxon>
        <taxon>Pseudonocardiales</taxon>
        <taxon>Pseudonocardiaceae</taxon>
        <taxon>Amycolatopsis</taxon>
    </lineage>
</organism>
<dbReference type="EMBL" id="FNON01000009">
    <property type="protein sequence ID" value="SDZ07545.1"/>
    <property type="molecule type" value="Genomic_DNA"/>
</dbReference>
<dbReference type="Proteomes" id="UP000199515">
    <property type="component" value="Unassembled WGS sequence"/>
</dbReference>
<evidence type="ECO:0008006" key="3">
    <source>
        <dbReference type="Google" id="ProtNLM"/>
    </source>
</evidence>
<evidence type="ECO:0000313" key="1">
    <source>
        <dbReference type="EMBL" id="SDZ07545.1"/>
    </source>
</evidence>